<comment type="caution">
    <text evidence="1">The sequence shown here is derived from an EMBL/GenBank/DDBJ whole genome shotgun (WGS) entry which is preliminary data.</text>
</comment>
<organism evidence="1 2">
    <name type="scientific">Handroanthus impetiginosus</name>
    <dbReference type="NCBI Taxonomy" id="429701"/>
    <lineage>
        <taxon>Eukaryota</taxon>
        <taxon>Viridiplantae</taxon>
        <taxon>Streptophyta</taxon>
        <taxon>Embryophyta</taxon>
        <taxon>Tracheophyta</taxon>
        <taxon>Spermatophyta</taxon>
        <taxon>Magnoliopsida</taxon>
        <taxon>eudicotyledons</taxon>
        <taxon>Gunneridae</taxon>
        <taxon>Pentapetalae</taxon>
        <taxon>asterids</taxon>
        <taxon>lamiids</taxon>
        <taxon>Lamiales</taxon>
        <taxon>Bignoniaceae</taxon>
        <taxon>Crescentiina</taxon>
        <taxon>Tabebuia alliance</taxon>
        <taxon>Handroanthus</taxon>
    </lineage>
</organism>
<name>A0A2G9HJT9_9LAMI</name>
<proteinExistence type="predicted"/>
<dbReference type="Proteomes" id="UP000231279">
    <property type="component" value="Unassembled WGS sequence"/>
</dbReference>
<keyword evidence="2" id="KW-1185">Reference proteome</keyword>
<accession>A0A2G9HJT9</accession>
<evidence type="ECO:0000313" key="2">
    <source>
        <dbReference type="Proteomes" id="UP000231279"/>
    </source>
</evidence>
<dbReference type="EMBL" id="NKXS01001610">
    <property type="protein sequence ID" value="PIN17775.1"/>
    <property type="molecule type" value="Genomic_DNA"/>
</dbReference>
<reference evidence="2" key="1">
    <citation type="journal article" date="2018" name="Gigascience">
        <title>Genome assembly of the Pink Ipe (Handroanthus impetiginosus, Bignoniaceae), a highly valued, ecologically keystone Neotropical timber forest tree.</title>
        <authorList>
            <person name="Silva-Junior O.B."/>
            <person name="Grattapaglia D."/>
            <person name="Novaes E."/>
            <person name="Collevatti R.G."/>
        </authorList>
    </citation>
    <scope>NUCLEOTIDE SEQUENCE [LARGE SCALE GENOMIC DNA]</scope>
    <source>
        <strain evidence="2">cv. UFG-1</strain>
    </source>
</reference>
<evidence type="ECO:0000313" key="1">
    <source>
        <dbReference type="EMBL" id="PIN17775.1"/>
    </source>
</evidence>
<dbReference type="AlphaFoldDB" id="A0A2G9HJT9"/>
<gene>
    <name evidence="1" type="ORF">CDL12_09573</name>
</gene>
<protein>
    <submittedName>
        <fullName evidence="1">Uncharacterized protein</fullName>
    </submittedName>
</protein>
<sequence>MNTFALYKLECHEMFILRNFHKFLISLSSYIPTHYVYIYTHKCWTNICTAPFRHAIQKQSTRNLGQAYAGRTQFSKGCVDLKANQTDKKTHIIMTGTKSDDFHWSRQNLQLHVVFTIPYRSGCWRKCTIRFQFVATIIWRDPSVPLLQFSTGKMTQTGSKWLVQLS</sequence>